<dbReference type="OrthoDB" id="122562at2759"/>
<dbReference type="EMBL" id="BSXW01000037">
    <property type="protein sequence ID" value="GMF10323.1"/>
    <property type="molecule type" value="Genomic_DNA"/>
</dbReference>
<evidence type="ECO:0000313" key="2">
    <source>
        <dbReference type="Proteomes" id="UP001165083"/>
    </source>
</evidence>
<proteinExistence type="predicted"/>
<reference evidence="1" key="1">
    <citation type="submission" date="2023-04" db="EMBL/GenBank/DDBJ databases">
        <title>Phytophthora lilii NBRC 32176.</title>
        <authorList>
            <person name="Ichikawa N."/>
            <person name="Sato H."/>
            <person name="Tonouchi N."/>
        </authorList>
    </citation>
    <scope>NUCLEOTIDE SEQUENCE</scope>
    <source>
        <strain evidence="1">NBRC 32176</strain>
    </source>
</reference>
<comment type="caution">
    <text evidence="1">The sequence shown here is derived from an EMBL/GenBank/DDBJ whole genome shotgun (WGS) entry which is preliminary data.</text>
</comment>
<gene>
    <name evidence="1" type="ORF">Plil01_000114500</name>
</gene>
<protein>
    <submittedName>
        <fullName evidence="1">Unnamed protein product</fullName>
    </submittedName>
</protein>
<dbReference type="AlphaFoldDB" id="A0A9W6T9P9"/>
<sequence length="94" mass="10638">MVNELYKRHKELLYFNRALAAHRVEHYSAAIRAKGAPLASCWAFFVDGTKQYVARPSARSKPASKFEIYGHCTMVIPDDTASLASNNYSGRHYN</sequence>
<dbReference type="Proteomes" id="UP001165083">
    <property type="component" value="Unassembled WGS sequence"/>
</dbReference>
<name>A0A9W6T9P9_9STRA</name>
<accession>A0A9W6T9P9</accession>
<keyword evidence="2" id="KW-1185">Reference proteome</keyword>
<evidence type="ECO:0000313" key="1">
    <source>
        <dbReference type="EMBL" id="GMF10323.1"/>
    </source>
</evidence>
<organism evidence="1 2">
    <name type="scientific">Phytophthora lilii</name>
    <dbReference type="NCBI Taxonomy" id="2077276"/>
    <lineage>
        <taxon>Eukaryota</taxon>
        <taxon>Sar</taxon>
        <taxon>Stramenopiles</taxon>
        <taxon>Oomycota</taxon>
        <taxon>Peronosporomycetes</taxon>
        <taxon>Peronosporales</taxon>
        <taxon>Peronosporaceae</taxon>
        <taxon>Phytophthora</taxon>
    </lineage>
</organism>